<gene>
    <name evidence="1" type="ORF">FYJ51_00345</name>
</gene>
<dbReference type="EMBL" id="VUMN01000001">
    <property type="protein sequence ID" value="MSS57360.1"/>
    <property type="molecule type" value="Genomic_DNA"/>
</dbReference>
<comment type="caution">
    <text evidence="1">The sequence shown here is derived from an EMBL/GenBank/DDBJ whole genome shotgun (WGS) entry which is preliminary data.</text>
</comment>
<organism evidence="1 2">
    <name type="scientific">Stecheria intestinalis</name>
    <dbReference type="NCBI Taxonomy" id="2606630"/>
    <lineage>
        <taxon>Bacteria</taxon>
        <taxon>Bacillati</taxon>
        <taxon>Bacillota</taxon>
        <taxon>Erysipelotrichia</taxon>
        <taxon>Erysipelotrichales</taxon>
        <taxon>Erysipelotrichaceae</taxon>
        <taxon>Stecheria</taxon>
    </lineage>
</organism>
<dbReference type="RefSeq" id="WP_154502034.1">
    <property type="nucleotide sequence ID" value="NZ_VUMN01000001.1"/>
</dbReference>
<protein>
    <submittedName>
        <fullName evidence="1">Uncharacterized protein</fullName>
    </submittedName>
</protein>
<sequence>MQREIPLQAWQIYRNGRKLAIADIRIHSGTTAVLMIIPEKDRKKEEYAEGINVLTEKILKLFHPQEVLIFTKAPVFRNACIVCRYYPKGRLMRYVPDSWRYRIPDSCFDEEGYLIYQGRMKDIPFGFRDTSETGCGWIACWNLMKMLHQDVSMEEASKGLSRHNLTGGLFGQDFAGIVFWLKKHGVHGSLVIGTQEKVAAAMQKSNFGILLYRHQTAAHYTAFRRRSPFRFQFYNAVYGQRIVEKPEEFLKKRSIWPVAIAVVVQD</sequence>
<dbReference type="AlphaFoldDB" id="A0A7X2NQ59"/>
<keyword evidence="2" id="KW-1185">Reference proteome</keyword>
<dbReference type="Proteomes" id="UP000461880">
    <property type="component" value="Unassembled WGS sequence"/>
</dbReference>
<name>A0A7X2NQ59_9FIRM</name>
<accession>A0A7X2NQ59</accession>
<reference evidence="1 2" key="1">
    <citation type="submission" date="2019-08" db="EMBL/GenBank/DDBJ databases">
        <title>In-depth cultivation of the pig gut microbiome towards novel bacterial diversity and tailored functional studies.</title>
        <authorList>
            <person name="Wylensek D."/>
            <person name="Hitch T.C.A."/>
            <person name="Clavel T."/>
        </authorList>
    </citation>
    <scope>NUCLEOTIDE SEQUENCE [LARGE SCALE GENOMIC DNA]</scope>
    <source>
        <strain evidence="1 2">Oil+RF-744-GAM-WT-6</strain>
    </source>
</reference>
<evidence type="ECO:0000313" key="2">
    <source>
        <dbReference type="Proteomes" id="UP000461880"/>
    </source>
</evidence>
<evidence type="ECO:0000313" key="1">
    <source>
        <dbReference type="EMBL" id="MSS57360.1"/>
    </source>
</evidence>
<proteinExistence type="predicted"/>